<dbReference type="EMBL" id="JANBUL010000389">
    <property type="protein sequence ID" value="KAJ2776163.1"/>
    <property type="molecule type" value="Genomic_DNA"/>
</dbReference>
<name>A0A9W8H7Z0_9FUNG</name>
<keyword evidence="3" id="KW-1185">Reference proteome</keyword>
<evidence type="ECO:0000256" key="1">
    <source>
        <dbReference type="SAM" id="MobiDB-lite"/>
    </source>
</evidence>
<feature type="region of interest" description="Disordered" evidence="1">
    <location>
        <begin position="187"/>
        <end position="227"/>
    </location>
</feature>
<feature type="region of interest" description="Disordered" evidence="1">
    <location>
        <begin position="257"/>
        <end position="281"/>
    </location>
</feature>
<feature type="region of interest" description="Disordered" evidence="1">
    <location>
        <begin position="50"/>
        <end position="106"/>
    </location>
</feature>
<accession>A0A9W8H7Z0</accession>
<sequence length="479" mass="51147">MSYAPSAGRSARGHSAAGHYAMDGGYGYGHAAPMPMPAAAPGGDMYHANPFAPHRHMTPSRSAFVPPSAPPPSSSRHHRQRMTTASSVSQQMTVSSRSTASSTSVARAPANTFSNRFMDAIKAMTLSEIVPLSSFIIANLLHYFKHRSSETMVPYTAPPWMRYVKNTMFSINTYRWLKANGIVKRPEPAAPAAPADGKRDCASSRPGTPQRSRTAHSSHHAGGDQKPGHLDLGWGLLPSWAQDFGIGSHHAASRDLGASRDLDGSRTVVDHHRSVRGPSRAEKWVQPSDEVCDEIVMHMVAQISDSLFLWGPDGTRGGFDDSWAVPRHIAESHYRAIYRRHAGLAGVEAQALGGAAAIKALRSEGHVAWRHSQMSGQAECHHDFMLLGLALSEAQALLARKAEAGPLARADSLDVVAKIAVATVIKIKMDEEHLATAAPAVPAPAPVSYAAAAATCAAASNDYRHATQDGVPPYSVTGH</sequence>
<comment type="caution">
    <text evidence="2">The sequence shown here is derived from an EMBL/GenBank/DDBJ whole genome shotgun (WGS) entry which is preliminary data.</text>
</comment>
<reference evidence="2" key="1">
    <citation type="submission" date="2022-07" db="EMBL/GenBank/DDBJ databases">
        <title>Phylogenomic reconstructions and comparative analyses of Kickxellomycotina fungi.</title>
        <authorList>
            <person name="Reynolds N.K."/>
            <person name="Stajich J.E."/>
            <person name="Barry K."/>
            <person name="Grigoriev I.V."/>
            <person name="Crous P."/>
            <person name="Smith M.E."/>
        </authorList>
    </citation>
    <scope>NUCLEOTIDE SEQUENCE</scope>
    <source>
        <strain evidence="2">NBRC 105414</strain>
    </source>
</reference>
<gene>
    <name evidence="2" type="ORF">H4R18_005813</name>
</gene>
<dbReference type="Proteomes" id="UP001140217">
    <property type="component" value="Unassembled WGS sequence"/>
</dbReference>
<proteinExistence type="predicted"/>
<organism evidence="2 3">
    <name type="scientific">Coemansia javaensis</name>
    <dbReference type="NCBI Taxonomy" id="2761396"/>
    <lineage>
        <taxon>Eukaryota</taxon>
        <taxon>Fungi</taxon>
        <taxon>Fungi incertae sedis</taxon>
        <taxon>Zoopagomycota</taxon>
        <taxon>Kickxellomycotina</taxon>
        <taxon>Kickxellomycetes</taxon>
        <taxon>Kickxellales</taxon>
        <taxon>Kickxellaceae</taxon>
        <taxon>Coemansia</taxon>
    </lineage>
</organism>
<feature type="compositionally biased region" description="Low complexity" evidence="1">
    <location>
        <begin position="93"/>
        <end position="106"/>
    </location>
</feature>
<dbReference type="AlphaFoldDB" id="A0A9W8H7Z0"/>
<feature type="compositionally biased region" description="Polar residues" evidence="1">
    <location>
        <begin position="82"/>
        <end position="92"/>
    </location>
</feature>
<feature type="compositionally biased region" description="Basic and acidic residues" evidence="1">
    <location>
        <begin position="257"/>
        <end position="272"/>
    </location>
</feature>
<evidence type="ECO:0000313" key="3">
    <source>
        <dbReference type="Proteomes" id="UP001140217"/>
    </source>
</evidence>
<dbReference type="OrthoDB" id="5598769at2759"/>
<evidence type="ECO:0000313" key="2">
    <source>
        <dbReference type="EMBL" id="KAJ2776163.1"/>
    </source>
</evidence>
<protein>
    <submittedName>
        <fullName evidence="2">Uncharacterized protein</fullName>
    </submittedName>
</protein>